<accession>A0ABV6XJB7</accession>
<gene>
    <name evidence="4" type="ORF">ABUW04_08770</name>
</gene>
<evidence type="ECO:0000256" key="3">
    <source>
        <dbReference type="SAM" id="SignalP"/>
    </source>
</evidence>
<feature type="chain" id="PRO_5047302652" description="LPXTG cell wall anchor domain-containing protein" evidence="3">
    <location>
        <begin position="29"/>
        <end position="265"/>
    </location>
</feature>
<dbReference type="RefSeq" id="WP_380563847.1">
    <property type="nucleotide sequence ID" value="NZ_JBEUKS010000002.1"/>
</dbReference>
<name>A0ABV6XJB7_9ACTN</name>
<comment type="caution">
    <text evidence="4">The sequence shown here is derived from an EMBL/GenBank/DDBJ whole genome shotgun (WGS) entry which is preliminary data.</text>
</comment>
<evidence type="ECO:0000256" key="1">
    <source>
        <dbReference type="SAM" id="MobiDB-lite"/>
    </source>
</evidence>
<reference evidence="4 5" key="1">
    <citation type="submission" date="2024-06" db="EMBL/GenBank/DDBJ databases">
        <authorList>
            <person name="Lee S.D."/>
        </authorList>
    </citation>
    <scope>NUCLEOTIDE SEQUENCE [LARGE SCALE GENOMIC DNA]</scope>
    <source>
        <strain evidence="4 5">N1-10</strain>
    </source>
</reference>
<keyword evidence="3" id="KW-0732">Signal</keyword>
<feature type="signal peptide" evidence="3">
    <location>
        <begin position="1"/>
        <end position="28"/>
    </location>
</feature>
<sequence>MNRNRLAWGALLATVGAALLSGVEPAAAADLSFATTCIPPAGVGLGTVHGTSIADLTSSSSSPKVGDTVTVTWTTVKAASNNPGIIDLQPNTVKPSGTITVGGAQSGSVAVSGPMTNPAIPKNSPMVISAMTGTLKLTKAGQVTLSPAAYTITVLGTDTKCTADSPKVGLTLTVAAGSGSSSGGSTASSSPSSTTSTTGSTSTTGGSSSSSSSSGSTGSSSTGDLASTGGDSGTFQALGLLGGSILLVGAAVFVLTPWRRLRRSR</sequence>
<protein>
    <recommendedName>
        <fullName evidence="6">LPXTG cell wall anchor domain-containing protein</fullName>
    </recommendedName>
</protein>
<dbReference type="Proteomes" id="UP001592581">
    <property type="component" value="Unassembled WGS sequence"/>
</dbReference>
<organism evidence="4 5">
    <name type="scientific">Streptacidiphilus jeojiensis</name>
    <dbReference type="NCBI Taxonomy" id="3229225"/>
    <lineage>
        <taxon>Bacteria</taxon>
        <taxon>Bacillati</taxon>
        <taxon>Actinomycetota</taxon>
        <taxon>Actinomycetes</taxon>
        <taxon>Kitasatosporales</taxon>
        <taxon>Streptomycetaceae</taxon>
        <taxon>Streptacidiphilus</taxon>
    </lineage>
</organism>
<feature type="transmembrane region" description="Helical" evidence="2">
    <location>
        <begin position="237"/>
        <end position="258"/>
    </location>
</feature>
<keyword evidence="2" id="KW-0472">Membrane</keyword>
<dbReference type="EMBL" id="JBEUKS010000002">
    <property type="protein sequence ID" value="MFC1438349.1"/>
    <property type="molecule type" value="Genomic_DNA"/>
</dbReference>
<evidence type="ECO:0000313" key="4">
    <source>
        <dbReference type="EMBL" id="MFC1438349.1"/>
    </source>
</evidence>
<keyword evidence="2" id="KW-1133">Transmembrane helix</keyword>
<proteinExistence type="predicted"/>
<evidence type="ECO:0008006" key="6">
    <source>
        <dbReference type="Google" id="ProtNLM"/>
    </source>
</evidence>
<evidence type="ECO:0000256" key="2">
    <source>
        <dbReference type="SAM" id="Phobius"/>
    </source>
</evidence>
<feature type="region of interest" description="Disordered" evidence="1">
    <location>
        <begin position="177"/>
        <end position="227"/>
    </location>
</feature>
<keyword evidence="5" id="KW-1185">Reference proteome</keyword>
<evidence type="ECO:0000313" key="5">
    <source>
        <dbReference type="Proteomes" id="UP001592581"/>
    </source>
</evidence>
<keyword evidence="2" id="KW-0812">Transmembrane</keyword>